<sequence>MIVSRFFFISILCSCILGACTSSENRPEALLNIVLVDAPPSYDSVFVEILGVEVSINAVGRETESQSIFIPYDLGDKQIKVSDLVAGEVLLLGRGVLPPGRLIGMKMILGTRHFLWQDEDRFAIPIASDFSDEVPIPILFDLEAGLSYDVILDFDLEQSIQTIQSDPLTLALTPQVDAVLPGTFGEIQGRLGPTTIKPSILAVGSSGSSSTHTNSSGSFVMRLSPGTYDLYLDPKDDRYLPDTLRNVEVILGESLSLEPITFNLAPVDDE</sequence>
<keyword evidence="1" id="KW-0732">Signal</keyword>
<protein>
    <recommendedName>
        <fullName evidence="2">DUF4382 domain-containing protein</fullName>
    </recommendedName>
</protein>
<accession>A0A1G6TF93</accession>
<evidence type="ECO:0000256" key="1">
    <source>
        <dbReference type="SAM" id="SignalP"/>
    </source>
</evidence>
<dbReference type="RefSeq" id="WP_217639526.1">
    <property type="nucleotide sequence ID" value="NZ_FNAC01000022.1"/>
</dbReference>
<feature type="domain" description="DUF4382" evidence="2">
    <location>
        <begin position="29"/>
        <end position="162"/>
    </location>
</feature>
<dbReference type="STRING" id="686796.SAMN04488104_102220"/>
<keyword evidence="4" id="KW-1185">Reference proteome</keyword>
<evidence type="ECO:0000313" key="4">
    <source>
        <dbReference type="Proteomes" id="UP000199060"/>
    </source>
</evidence>
<dbReference type="InterPro" id="IPR025491">
    <property type="entry name" value="DUF4382"/>
</dbReference>
<evidence type="ECO:0000313" key="3">
    <source>
        <dbReference type="EMBL" id="SDD27748.1"/>
    </source>
</evidence>
<organism evidence="3 4">
    <name type="scientific">Algoriphagus faecimaris</name>
    <dbReference type="NCBI Taxonomy" id="686796"/>
    <lineage>
        <taxon>Bacteria</taxon>
        <taxon>Pseudomonadati</taxon>
        <taxon>Bacteroidota</taxon>
        <taxon>Cytophagia</taxon>
        <taxon>Cytophagales</taxon>
        <taxon>Cyclobacteriaceae</taxon>
        <taxon>Algoriphagus</taxon>
    </lineage>
</organism>
<proteinExistence type="predicted"/>
<evidence type="ECO:0000259" key="2">
    <source>
        <dbReference type="Pfam" id="PF14321"/>
    </source>
</evidence>
<dbReference type="EMBL" id="FNAC01000022">
    <property type="protein sequence ID" value="SDD27748.1"/>
    <property type="molecule type" value="Genomic_DNA"/>
</dbReference>
<dbReference type="Proteomes" id="UP000199060">
    <property type="component" value="Unassembled WGS sequence"/>
</dbReference>
<feature type="signal peptide" evidence="1">
    <location>
        <begin position="1"/>
        <end position="19"/>
    </location>
</feature>
<feature type="chain" id="PRO_5011620335" description="DUF4382 domain-containing protein" evidence="1">
    <location>
        <begin position="20"/>
        <end position="270"/>
    </location>
</feature>
<dbReference type="Pfam" id="PF14321">
    <property type="entry name" value="DUF4382"/>
    <property type="match status" value="1"/>
</dbReference>
<dbReference type="PROSITE" id="PS51257">
    <property type="entry name" value="PROKAR_LIPOPROTEIN"/>
    <property type="match status" value="1"/>
</dbReference>
<gene>
    <name evidence="3" type="ORF">SAMN04488104_102220</name>
</gene>
<dbReference type="AlphaFoldDB" id="A0A1G6TF93"/>
<name>A0A1G6TF93_9BACT</name>
<reference evidence="4" key="1">
    <citation type="submission" date="2016-10" db="EMBL/GenBank/DDBJ databases">
        <authorList>
            <person name="Varghese N."/>
            <person name="Submissions S."/>
        </authorList>
    </citation>
    <scope>NUCLEOTIDE SEQUENCE [LARGE SCALE GENOMIC DNA]</scope>
    <source>
        <strain evidence="4">DSM 23095</strain>
    </source>
</reference>